<feature type="chain" id="PRO_5012187026" evidence="8">
    <location>
        <begin position="21"/>
        <end position="423"/>
    </location>
</feature>
<dbReference type="InterPro" id="IPR023827">
    <property type="entry name" value="Peptidase_S8_Asp-AS"/>
</dbReference>
<dbReference type="SUPFAM" id="SSF52743">
    <property type="entry name" value="Subtilisin-like"/>
    <property type="match status" value="1"/>
</dbReference>
<evidence type="ECO:0000259" key="10">
    <source>
        <dbReference type="Pfam" id="PF05922"/>
    </source>
</evidence>
<dbReference type="GO" id="GO:0006508">
    <property type="term" value="P:proteolysis"/>
    <property type="evidence" value="ECO:0007669"/>
    <property type="project" value="UniProtKB-KW"/>
</dbReference>
<feature type="active site" description="Charge relay system" evidence="5 6">
    <location>
        <position position="365"/>
    </location>
</feature>
<dbReference type="GO" id="GO:0005615">
    <property type="term" value="C:extracellular space"/>
    <property type="evidence" value="ECO:0007669"/>
    <property type="project" value="TreeGrafter"/>
</dbReference>
<dbReference type="InterPro" id="IPR022398">
    <property type="entry name" value="Peptidase_S8_His-AS"/>
</dbReference>
<dbReference type="PANTHER" id="PTHR43806:SF11">
    <property type="entry name" value="CEREVISIN-RELATED"/>
    <property type="match status" value="1"/>
</dbReference>
<dbReference type="InterPro" id="IPR036852">
    <property type="entry name" value="Peptidase_S8/S53_dom_sf"/>
</dbReference>
<feature type="active site" description="Charge relay system" evidence="5 6">
    <location>
        <position position="168"/>
    </location>
</feature>
<dbReference type="InterPro" id="IPR034193">
    <property type="entry name" value="PCSK9_ProteinaseK-like"/>
</dbReference>
<feature type="domain" description="Peptidase S8/S53" evidence="9">
    <location>
        <begin position="159"/>
        <end position="399"/>
    </location>
</feature>
<dbReference type="PROSITE" id="PS00137">
    <property type="entry name" value="SUBTILASE_HIS"/>
    <property type="match status" value="1"/>
</dbReference>
<feature type="signal peptide" evidence="8">
    <location>
        <begin position="1"/>
        <end position="20"/>
    </location>
</feature>
<feature type="active site" description="Charge relay system" evidence="5 6">
    <location>
        <position position="200"/>
    </location>
</feature>
<keyword evidence="12" id="KW-1185">Reference proteome</keyword>
<dbReference type="EMBL" id="LSSL01005800">
    <property type="protein sequence ID" value="OLY78657.1"/>
    <property type="molecule type" value="Genomic_DNA"/>
</dbReference>
<evidence type="ECO:0000256" key="6">
    <source>
        <dbReference type="PROSITE-ProRule" id="PRU01240"/>
    </source>
</evidence>
<gene>
    <name evidence="11" type="ORF">AYI68_g7289</name>
</gene>
<dbReference type="InterPro" id="IPR023828">
    <property type="entry name" value="Peptidase_S8_Ser-AS"/>
</dbReference>
<protein>
    <submittedName>
        <fullName evidence="11">Subtilisin-like protease</fullName>
    </submittedName>
</protein>
<dbReference type="Proteomes" id="UP000187455">
    <property type="component" value="Unassembled WGS sequence"/>
</dbReference>
<dbReference type="PROSITE" id="PS00136">
    <property type="entry name" value="SUBTILASE_ASP"/>
    <property type="match status" value="1"/>
</dbReference>
<sequence length="423" mass="44956">MLFSYLTSLLLSLLPNQTIHFEGRLQLDRQAPLISAPNGTFVPNQYIVVLKNAVTPEGIEFKNHMQSLKGLISEKSSDLHSNKIIHVYKQGLVGYSGYFDNVVLNSIRKSKEVDYIEKDQIVSVADTQSGAPWGLARISHRDPLNAITGDKYIYNPSAGQGVTAYVVDTGIYIQHSDFEGRAFWGKTLVAGQPDNDGNGHGTHVAGIIASKTFGVAKKAKLVAVKVFDDNKVGYISNVIAGIQYTVSDYTSRKIEALKMGLAPPKSVGNLSLSSSFSQALNSAVSAAVSSGIVYTVAAGNSARNACDYSPASEKSAITVGSTDVTDVQSYFSNYGSCVDIMAPGRAVISTWIGSNAATKVLSGTSMASPHVAGIAAYIISQNNNILSPSSVRRMIITSGTMNKLSNLGAQTPNILAYNSPPSS</sequence>
<dbReference type="SUPFAM" id="SSF54897">
    <property type="entry name" value="Protease propeptides/inhibitors"/>
    <property type="match status" value="1"/>
</dbReference>
<dbReference type="GO" id="GO:0004252">
    <property type="term" value="F:serine-type endopeptidase activity"/>
    <property type="evidence" value="ECO:0007669"/>
    <property type="project" value="UniProtKB-UniRule"/>
</dbReference>
<dbReference type="STRING" id="133383.A0A1R0GP43"/>
<dbReference type="InterPro" id="IPR000209">
    <property type="entry name" value="Peptidase_S8/S53_dom"/>
</dbReference>
<evidence type="ECO:0000256" key="5">
    <source>
        <dbReference type="PIRSR" id="PIRSR615500-1"/>
    </source>
</evidence>
<dbReference type="CDD" id="cd04077">
    <property type="entry name" value="Peptidases_S8_PCSK9_ProteinaseK_like"/>
    <property type="match status" value="1"/>
</dbReference>
<evidence type="ECO:0000256" key="7">
    <source>
        <dbReference type="RuleBase" id="RU003355"/>
    </source>
</evidence>
<dbReference type="InterPro" id="IPR037045">
    <property type="entry name" value="S8pro/Inhibitor_I9_sf"/>
</dbReference>
<dbReference type="PANTHER" id="PTHR43806">
    <property type="entry name" value="PEPTIDASE S8"/>
    <property type="match status" value="1"/>
</dbReference>
<keyword evidence="8" id="KW-0732">Signal</keyword>
<evidence type="ECO:0000313" key="12">
    <source>
        <dbReference type="Proteomes" id="UP000187455"/>
    </source>
</evidence>
<evidence type="ECO:0000256" key="1">
    <source>
        <dbReference type="ARBA" id="ARBA00011073"/>
    </source>
</evidence>
<comment type="similarity">
    <text evidence="1 6 7">Belongs to the peptidase S8 family.</text>
</comment>
<evidence type="ECO:0000259" key="9">
    <source>
        <dbReference type="Pfam" id="PF00082"/>
    </source>
</evidence>
<dbReference type="InterPro" id="IPR010259">
    <property type="entry name" value="S8pro/Inhibitor_I9"/>
</dbReference>
<dbReference type="InterPro" id="IPR050131">
    <property type="entry name" value="Peptidase_S8_subtilisin-like"/>
</dbReference>
<evidence type="ECO:0000256" key="3">
    <source>
        <dbReference type="ARBA" id="ARBA00022801"/>
    </source>
</evidence>
<dbReference type="Gene3D" id="3.40.50.200">
    <property type="entry name" value="Peptidase S8/S53 domain"/>
    <property type="match status" value="1"/>
</dbReference>
<dbReference type="PROSITE" id="PS00138">
    <property type="entry name" value="SUBTILASE_SER"/>
    <property type="match status" value="1"/>
</dbReference>
<keyword evidence="3 6" id="KW-0378">Hydrolase</keyword>
<evidence type="ECO:0000256" key="8">
    <source>
        <dbReference type="SAM" id="SignalP"/>
    </source>
</evidence>
<dbReference type="PROSITE" id="PS51892">
    <property type="entry name" value="SUBTILASE"/>
    <property type="match status" value="1"/>
</dbReference>
<evidence type="ECO:0000313" key="11">
    <source>
        <dbReference type="EMBL" id="OLY78657.1"/>
    </source>
</evidence>
<dbReference type="PRINTS" id="PR00723">
    <property type="entry name" value="SUBTILISIN"/>
</dbReference>
<dbReference type="Pfam" id="PF00082">
    <property type="entry name" value="Peptidase_S8"/>
    <property type="match status" value="1"/>
</dbReference>
<dbReference type="Pfam" id="PF05922">
    <property type="entry name" value="Inhibitor_I9"/>
    <property type="match status" value="1"/>
</dbReference>
<evidence type="ECO:0000256" key="2">
    <source>
        <dbReference type="ARBA" id="ARBA00022670"/>
    </source>
</evidence>
<comment type="caution">
    <text evidence="11">The sequence shown here is derived from an EMBL/GenBank/DDBJ whole genome shotgun (WGS) entry which is preliminary data.</text>
</comment>
<feature type="domain" description="Inhibitor I9" evidence="10">
    <location>
        <begin position="45"/>
        <end position="124"/>
    </location>
</feature>
<organism evidence="11 12">
    <name type="scientific">Smittium mucronatum</name>
    <dbReference type="NCBI Taxonomy" id="133383"/>
    <lineage>
        <taxon>Eukaryota</taxon>
        <taxon>Fungi</taxon>
        <taxon>Fungi incertae sedis</taxon>
        <taxon>Zoopagomycota</taxon>
        <taxon>Kickxellomycotina</taxon>
        <taxon>Harpellomycetes</taxon>
        <taxon>Harpellales</taxon>
        <taxon>Legeriomycetaceae</taxon>
        <taxon>Smittium</taxon>
    </lineage>
</organism>
<dbReference type="AlphaFoldDB" id="A0A1R0GP43"/>
<dbReference type="OrthoDB" id="206201at2759"/>
<reference evidence="11 12" key="1">
    <citation type="journal article" date="2016" name="Mol. Biol. Evol.">
        <title>Genome-Wide Survey of Gut Fungi (Harpellales) Reveals the First Horizontally Transferred Ubiquitin Gene from a Mosquito Host.</title>
        <authorList>
            <person name="Wang Y."/>
            <person name="White M.M."/>
            <person name="Kvist S."/>
            <person name="Moncalvo J.M."/>
        </authorList>
    </citation>
    <scope>NUCLEOTIDE SEQUENCE [LARGE SCALE GENOMIC DNA]</scope>
    <source>
        <strain evidence="11 12">ALG-7-W6</strain>
    </source>
</reference>
<dbReference type="InterPro" id="IPR015500">
    <property type="entry name" value="Peptidase_S8_subtilisin-rel"/>
</dbReference>
<accession>A0A1R0GP43</accession>
<dbReference type="Gene3D" id="3.30.70.80">
    <property type="entry name" value="Peptidase S8 propeptide/proteinase inhibitor I9"/>
    <property type="match status" value="1"/>
</dbReference>
<keyword evidence="2 6" id="KW-0645">Protease</keyword>
<evidence type="ECO:0000256" key="4">
    <source>
        <dbReference type="ARBA" id="ARBA00022825"/>
    </source>
</evidence>
<name>A0A1R0GP43_9FUNG</name>
<proteinExistence type="inferred from homology"/>
<keyword evidence="4 6" id="KW-0720">Serine protease</keyword>
<dbReference type="FunFam" id="3.40.50.200:FF:000007">
    <property type="entry name" value="Subtilisin-like serine protease"/>
    <property type="match status" value="1"/>
</dbReference>